<dbReference type="InterPro" id="IPR000361">
    <property type="entry name" value="ATAP_core_dom"/>
</dbReference>
<dbReference type="Pfam" id="PF01521">
    <property type="entry name" value="Fe-S_biosyn"/>
    <property type="match status" value="1"/>
</dbReference>
<sequence length="45" mass="5026">MIDPKSLPYLDGTELDFAREGLNEGFKFNNPNAKDECGCGESFRV</sequence>
<dbReference type="Proteomes" id="UP000036959">
    <property type="component" value="Unassembled WGS sequence"/>
</dbReference>
<dbReference type="GO" id="GO:0051537">
    <property type="term" value="F:2 iron, 2 sulfur cluster binding"/>
    <property type="evidence" value="ECO:0007669"/>
    <property type="project" value="TreeGrafter"/>
</dbReference>
<evidence type="ECO:0000313" key="3">
    <source>
        <dbReference type="EMBL" id="KND60310.1"/>
    </source>
</evidence>
<gene>
    <name evidence="3" type="ORF">BVER_02519c</name>
</gene>
<dbReference type="InterPro" id="IPR035903">
    <property type="entry name" value="HesB-like_dom_sf"/>
</dbReference>
<dbReference type="PATRIC" id="fig|242163.4.peg.6310"/>
<dbReference type="PANTHER" id="PTHR10072">
    <property type="entry name" value="IRON-SULFUR CLUSTER ASSEMBLY PROTEIN"/>
    <property type="match status" value="1"/>
</dbReference>
<comment type="caution">
    <text evidence="3">The sequence shown here is derived from an EMBL/GenBank/DDBJ whole genome shotgun (WGS) entry which is preliminary data.</text>
</comment>
<comment type="similarity">
    <text evidence="1">Belongs to the HesB/IscA family.</text>
</comment>
<dbReference type="EMBL" id="LFJJ01000069">
    <property type="protein sequence ID" value="KND60310.1"/>
    <property type="molecule type" value="Genomic_DNA"/>
</dbReference>
<dbReference type="InterPro" id="IPR016092">
    <property type="entry name" value="ATAP"/>
</dbReference>
<dbReference type="SUPFAM" id="SSF89360">
    <property type="entry name" value="HesB-like domain"/>
    <property type="match status" value="1"/>
</dbReference>
<organism evidence="3 4">
    <name type="scientific">Candidatus Burkholderia verschuerenii</name>
    <dbReference type="NCBI Taxonomy" id="242163"/>
    <lineage>
        <taxon>Bacteria</taxon>
        <taxon>Pseudomonadati</taxon>
        <taxon>Pseudomonadota</taxon>
        <taxon>Betaproteobacteria</taxon>
        <taxon>Burkholderiales</taxon>
        <taxon>Burkholderiaceae</taxon>
        <taxon>Burkholderia</taxon>
    </lineage>
</organism>
<dbReference type="AlphaFoldDB" id="A0A0L0MDG5"/>
<dbReference type="InterPro" id="IPR050322">
    <property type="entry name" value="Fe-S_cluster_asmbl/transfer"/>
</dbReference>
<dbReference type="PROSITE" id="PS01152">
    <property type="entry name" value="HESB"/>
    <property type="match status" value="1"/>
</dbReference>
<dbReference type="Gene3D" id="2.60.300.12">
    <property type="entry name" value="HesB-like domain"/>
    <property type="match status" value="1"/>
</dbReference>
<evidence type="ECO:0000313" key="4">
    <source>
        <dbReference type="Proteomes" id="UP000036959"/>
    </source>
</evidence>
<dbReference type="GO" id="GO:0005829">
    <property type="term" value="C:cytosol"/>
    <property type="evidence" value="ECO:0007669"/>
    <property type="project" value="TreeGrafter"/>
</dbReference>
<dbReference type="InterPro" id="IPR017870">
    <property type="entry name" value="FeS_cluster_insertion_CS"/>
</dbReference>
<feature type="domain" description="Core" evidence="2">
    <location>
        <begin position="2"/>
        <end position="41"/>
    </location>
</feature>
<dbReference type="NCBIfam" id="TIGR00049">
    <property type="entry name" value="iron-sulfur cluster assembly accessory protein"/>
    <property type="match status" value="1"/>
</dbReference>
<name>A0A0L0MDG5_9BURK</name>
<dbReference type="GO" id="GO:0016226">
    <property type="term" value="P:iron-sulfur cluster assembly"/>
    <property type="evidence" value="ECO:0007669"/>
    <property type="project" value="InterPro"/>
</dbReference>
<dbReference type="PANTHER" id="PTHR10072:SF41">
    <property type="entry name" value="IRON-SULFUR CLUSTER ASSEMBLY 1 HOMOLOG, MITOCHONDRIAL"/>
    <property type="match status" value="1"/>
</dbReference>
<evidence type="ECO:0000259" key="2">
    <source>
        <dbReference type="Pfam" id="PF01521"/>
    </source>
</evidence>
<reference evidence="4" key="1">
    <citation type="submission" date="2015-06" db="EMBL/GenBank/DDBJ databases">
        <title>Comparative genomics of Burkholderia leaf nodule symbionts.</title>
        <authorList>
            <person name="Carlier A."/>
            <person name="Eberl L."/>
            <person name="Pinto-Carbo M."/>
        </authorList>
    </citation>
    <scope>NUCLEOTIDE SEQUENCE [LARGE SCALE GENOMIC DNA]</scope>
    <source>
        <strain evidence="4">UZHbot4</strain>
    </source>
</reference>
<evidence type="ECO:0000256" key="1">
    <source>
        <dbReference type="ARBA" id="ARBA00006718"/>
    </source>
</evidence>
<protein>
    <submittedName>
        <fullName evidence="3">Iron binding protein IscA for iron-sulfur cluster assembly</fullName>
    </submittedName>
</protein>
<proteinExistence type="inferred from homology"/>
<accession>A0A0L0MDG5</accession>
<keyword evidence="4" id="KW-1185">Reference proteome</keyword>